<proteinExistence type="predicted"/>
<reference evidence="1 2" key="1">
    <citation type="submission" date="2024-01" db="EMBL/GenBank/DDBJ databases">
        <title>The genomes of 5 underutilized Papilionoideae crops provide insights into root nodulation and disease resistanc.</title>
        <authorList>
            <person name="Jiang F."/>
        </authorList>
    </citation>
    <scope>NUCLEOTIDE SEQUENCE [LARGE SCALE GENOMIC DNA]</scope>
    <source>
        <strain evidence="1">DUOXIRENSHENG_FW03</strain>
        <tissue evidence="1">Leaves</tissue>
    </source>
</reference>
<dbReference type="Proteomes" id="UP001386955">
    <property type="component" value="Unassembled WGS sequence"/>
</dbReference>
<keyword evidence="2" id="KW-1185">Reference proteome</keyword>
<name>A0AAN9S8V9_PSOTE</name>
<comment type="caution">
    <text evidence="1">The sequence shown here is derived from an EMBL/GenBank/DDBJ whole genome shotgun (WGS) entry which is preliminary data.</text>
</comment>
<evidence type="ECO:0000313" key="1">
    <source>
        <dbReference type="EMBL" id="KAK7391442.1"/>
    </source>
</evidence>
<sequence length="77" mass="8125">MFVIGGDSPSQEPTGEKCEADAMVAIQLIKGFGRDVLSTETNSMTFVRVRGFGFDGTDGLMNEMGQTSTDRSTVAGA</sequence>
<gene>
    <name evidence="1" type="ORF">VNO78_19858</name>
</gene>
<evidence type="ECO:0000313" key="2">
    <source>
        <dbReference type="Proteomes" id="UP001386955"/>
    </source>
</evidence>
<organism evidence="1 2">
    <name type="scientific">Psophocarpus tetragonolobus</name>
    <name type="common">Winged bean</name>
    <name type="synonym">Dolichos tetragonolobus</name>
    <dbReference type="NCBI Taxonomy" id="3891"/>
    <lineage>
        <taxon>Eukaryota</taxon>
        <taxon>Viridiplantae</taxon>
        <taxon>Streptophyta</taxon>
        <taxon>Embryophyta</taxon>
        <taxon>Tracheophyta</taxon>
        <taxon>Spermatophyta</taxon>
        <taxon>Magnoliopsida</taxon>
        <taxon>eudicotyledons</taxon>
        <taxon>Gunneridae</taxon>
        <taxon>Pentapetalae</taxon>
        <taxon>rosids</taxon>
        <taxon>fabids</taxon>
        <taxon>Fabales</taxon>
        <taxon>Fabaceae</taxon>
        <taxon>Papilionoideae</taxon>
        <taxon>50 kb inversion clade</taxon>
        <taxon>NPAAA clade</taxon>
        <taxon>indigoferoid/millettioid clade</taxon>
        <taxon>Phaseoleae</taxon>
        <taxon>Psophocarpus</taxon>
    </lineage>
</organism>
<accession>A0AAN9S8V9</accession>
<dbReference type="AlphaFoldDB" id="A0AAN9S8V9"/>
<dbReference type="EMBL" id="JAYMYS010000005">
    <property type="protein sequence ID" value="KAK7391442.1"/>
    <property type="molecule type" value="Genomic_DNA"/>
</dbReference>
<protein>
    <submittedName>
        <fullName evidence="1">Uncharacterized protein</fullName>
    </submittedName>
</protein>